<evidence type="ECO:0000313" key="8">
    <source>
        <dbReference type="Proteomes" id="UP001172673"/>
    </source>
</evidence>
<dbReference type="Gene3D" id="3.90.180.10">
    <property type="entry name" value="Medium-chain alcohol dehydrogenases, catalytic domain"/>
    <property type="match status" value="2"/>
</dbReference>
<dbReference type="InterPro" id="IPR036291">
    <property type="entry name" value="NAD(P)-bd_dom_sf"/>
</dbReference>
<reference evidence="7" key="1">
    <citation type="submission" date="2022-10" db="EMBL/GenBank/DDBJ databases">
        <title>Culturing micro-colonial fungi from biological soil crusts in the Mojave desert and describing Neophaeococcomyces mojavensis, and introducing the new genera and species Taxawa tesnikishii.</title>
        <authorList>
            <person name="Kurbessoian T."/>
            <person name="Stajich J.E."/>
        </authorList>
    </citation>
    <scope>NUCLEOTIDE SEQUENCE</scope>
    <source>
        <strain evidence="7">TK_41</strain>
    </source>
</reference>
<keyword evidence="8" id="KW-1185">Reference proteome</keyword>
<dbReference type="PANTHER" id="PTHR42940">
    <property type="entry name" value="ALCOHOL DEHYDROGENASE 1-RELATED"/>
    <property type="match status" value="1"/>
</dbReference>
<protein>
    <recommendedName>
        <fullName evidence="6">Alcohol dehydrogenase-like N-terminal domain-containing protein</fullName>
    </recommendedName>
</protein>
<dbReference type="GO" id="GO:0005737">
    <property type="term" value="C:cytoplasm"/>
    <property type="evidence" value="ECO:0007669"/>
    <property type="project" value="TreeGrafter"/>
</dbReference>
<dbReference type="SUPFAM" id="SSF51735">
    <property type="entry name" value="NAD(P)-binding Rossmann-fold domains"/>
    <property type="match status" value="1"/>
</dbReference>
<dbReference type="InterPro" id="IPR011032">
    <property type="entry name" value="GroES-like_sf"/>
</dbReference>
<dbReference type="Proteomes" id="UP001172673">
    <property type="component" value="Unassembled WGS sequence"/>
</dbReference>
<organism evidence="7 8">
    <name type="scientific">Cladophialophora chaetospira</name>
    <dbReference type="NCBI Taxonomy" id="386627"/>
    <lineage>
        <taxon>Eukaryota</taxon>
        <taxon>Fungi</taxon>
        <taxon>Dikarya</taxon>
        <taxon>Ascomycota</taxon>
        <taxon>Pezizomycotina</taxon>
        <taxon>Eurotiomycetes</taxon>
        <taxon>Chaetothyriomycetidae</taxon>
        <taxon>Chaetothyriales</taxon>
        <taxon>Herpotrichiellaceae</taxon>
        <taxon>Cladophialophora</taxon>
    </lineage>
</organism>
<keyword evidence="4" id="KW-0862">Zinc</keyword>
<dbReference type="Pfam" id="PF08240">
    <property type="entry name" value="ADH_N"/>
    <property type="match status" value="1"/>
</dbReference>
<evidence type="ECO:0000256" key="2">
    <source>
        <dbReference type="ARBA" id="ARBA00008072"/>
    </source>
</evidence>
<evidence type="ECO:0000313" key="7">
    <source>
        <dbReference type="EMBL" id="KAJ9602955.1"/>
    </source>
</evidence>
<dbReference type="PANTHER" id="PTHR42940:SF7">
    <property type="entry name" value="ALCOHOL DEHYDROGENASE-LIKE N-TERMINAL DOMAIN-CONTAINING PROTEIN"/>
    <property type="match status" value="1"/>
</dbReference>
<dbReference type="EMBL" id="JAPDRK010000024">
    <property type="protein sequence ID" value="KAJ9602955.1"/>
    <property type="molecule type" value="Genomic_DNA"/>
</dbReference>
<dbReference type="AlphaFoldDB" id="A0AA38WXI9"/>
<dbReference type="GO" id="GO:0046872">
    <property type="term" value="F:metal ion binding"/>
    <property type="evidence" value="ECO:0007669"/>
    <property type="project" value="UniProtKB-KW"/>
</dbReference>
<comment type="cofactor">
    <cofactor evidence="1">
        <name>Zn(2+)</name>
        <dbReference type="ChEBI" id="CHEBI:29105"/>
    </cofactor>
</comment>
<evidence type="ECO:0000256" key="1">
    <source>
        <dbReference type="ARBA" id="ARBA00001947"/>
    </source>
</evidence>
<dbReference type="GO" id="GO:0004022">
    <property type="term" value="F:alcohol dehydrogenase (NAD+) activity"/>
    <property type="evidence" value="ECO:0007669"/>
    <property type="project" value="TreeGrafter"/>
</dbReference>
<keyword evidence="3" id="KW-0479">Metal-binding</keyword>
<evidence type="ECO:0000256" key="4">
    <source>
        <dbReference type="ARBA" id="ARBA00022833"/>
    </source>
</evidence>
<gene>
    <name evidence="7" type="ORF">H2200_012735</name>
</gene>
<dbReference type="Gene3D" id="3.40.50.720">
    <property type="entry name" value="NAD(P)-binding Rossmann-like Domain"/>
    <property type="match status" value="2"/>
</dbReference>
<accession>A0AA38WXI9</accession>
<dbReference type="InterPro" id="IPR013154">
    <property type="entry name" value="ADH-like_N"/>
</dbReference>
<evidence type="ECO:0000256" key="5">
    <source>
        <dbReference type="ARBA" id="ARBA00023002"/>
    </source>
</evidence>
<name>A0AA38WXI9_9EURO</name>
<dbReference type="SUPFAM" id="SSF50129">
    <property type="entry name" value="GroES-like"/>
    <property type="match status" value="1"/>
</dbReference>
<proteinExistence type="inferred from homology"/>
<keyword evidence="5" id="KW-0560">Oxidoreductase</keyword>
<evidence type="ECO:0000259" key="6">
    <source>
        <dbReference type="Pfam" id="PF08240"/>
    </source>
</evidence>
<feature type="domain" description="Alcohol dehydrogenase-like N-terminal" evidence="6">
    <location>
        <begin position="32"/>
        <end position="141"/>
    </location>
</feature>
<evidence type="ECO:0000256" key="3">
    <source>
        <dbReference type="ARBA" id="ARBA00022723"/>
    </source>
</evidence>
<comment type="caution">
    <text evidence="7">The sequence shown here is derived from an EMBL/GenBank/DDBJ whole genome shotgun (WGS) entry which is preliminary data.</text>
</comment>
<sequence length="369" mass="39275">MGADLPKEYKVGVFEAKGEPIKFKQVKLELPKPGEVLVKVLACGVCHSDHAVRYGLFGNSFPIVPGHEVIGEVAAVPDTEKKWKVGDHVGGPWHGGHDSTCIPCQRGLFQMCEQEQINGVTRDGGYGEYVTLRTEAVVRIPSDADPAEYCPLLCAGVTVFNSLRQQKILSGALVAVQGLGGLGHLALQYASKAGYRTVAISSSSDKKDFAMQLGAHEYASLPFVRFSASSFIVLLLSRMAHANEDTQIDASKGDIGEQLQKLGGAAAIIFTAPNEKLIPSLLGGLGPLGKLLILAAAGPVEVNTASMISKGLSIQAWPSGHALDSEEAISFAQVHGVKCMIEKFPLDKANEAMEKMTSGKVRFRGVLIP</sequence>
<comment type="similarity">
    <text evidence="2">Belongs to the zinc-containing alcohol dehydrogenase family.</text>
</comment>